<organism evidence="2 3">
    <name type="scientific">Neurospora tetraspora</name>
    <dbReference type="NCBI Taxonomy" id="94610"/>
    <lineage>
        <taxon>Eukaryota</taxon>
        <taxon>Fungi</taxon>
        <taxon>Dikarya</taxon>
        <taxon>Ascomycota</taxon>
        <taxon>Pezizomycotina</taxon>
        <taxon>Sordariomycetes</taxon>
        <taxon>Sordariomycetidae</taxon>
        <taxon>Sordariales</taxon>
        <taxon>Sordariaceae</taxon>
        <taxon>Neurospora</taxon>
    </lineage>
</organism>
<keyword evidence="3" id="KW-1185">Reference proteome</keyword>
<gene>
    <name evidence="2" type="ORF">B0H65DRAFT_236421</name>
</gene>
<keyword evidence="1" id="KW-0732">Signal</keyword>
<protein>
    <recommendedName>
        <fullName evidence="4">Secreted protein</fullName>
    </recommendedName>
</protein>
<feature type="signal peptide" evidence="1">
    <location>
        <begin position="1"/>
        <end position="15"/>
    </location>
</feature>
<comment type="caution">
    <text evidence="2">The sequence shown here is derived from an EMBL/GenBank/DDBJ whole genome shotgun (WGS) entry which is preliminary data.</text>
</comment>
<dbReference type="EMBL" id="JAUEPP010000005">
    <property type="protein sequence ID" value="KAK3342999.1"/>
    <property type="molecule type" value="Genomic_DNA"/>
</dbReference>
<evidence type="ECO:0000256" key="1">
    <source>
        <dbReference type="SAM" id="SignalP"/>
    </source>
</evidence>
<dbReference type="AlphaFoldDB" id="A0AAE0MQQ4"/>
<reference evidence="2" key="1">
    <citation type="journal article" date="2023" name="Mol. Phylogenet. Evol.">
        <title>Genome-scale phylogeny and comparative genomics of the fungal order Sordariales.</title>
        <authorList>
            <person name="Hensen N."/>
            <person name="Bonometti L."/>
            <person name="Westerberg I."/>
            <person name="Brannstrom I.O."/>
            <person name="Guillou S."/>
            <person name="Cros-Aarteil S."/>
            <person name="Calhoun S."/>
            <person name="Haridas S."/>
            <person name="Kuo A."/>
            <person name="Mondo S."/>
            <person name="Pangilinan J."/>
            <person name="Riley R."/>
            <person name="LaButti K."/>
            <person name="Andreopoulos B."/>
            <person name="Lipzen A."/>
            <person name="Chen C."/>
            <person name="Yan M."/>
            <person name="Daum C."/>
            <person name="Ng V."/>
            <person name="Clum A."/>
            <person name="Steindorff A."/>
            <person name="Ohm R.A."/>
            <person name="Martin F."/>
            <person name="Silar P."/>
            <person name="Natvig D.O."/>
            <person name="Lalanne C."/>
            <person name="Gautier V."/>
            <person name="Ament-Velasquez S.L."/>
            <person name="Kruys A."/>
            <person name="Hutchinson M.I."/>
            <person name="Powell A.J."/>
            <person name="Barry K."/>
            <person name="Miller A.N."/>
            <person name="Grigoriev I.V."/>
            <person name="Debuchy R."/>
            <person name="Gladieux P."/>
            <person name="Hiltunen Thoren M."/>
            <person name="Johannesson H."/>
        </authorList>
    </citation>
    <scope>NUCLEOTIDE SEQUENCE</scope>
    <source>
        <strain evidence="2">CBS 560.94</strain>
    </source>
</reference>
<dbReference type="RefSeq" id="XP_062680792.1">
    <property type="nucleotide sequence ID" value="XM_062822264.1"/>
</dbReference>
<dbReference type="Proteomes" id="UP001278500">
    <property type="component" value="Unassembled WGS sequence"/>
</dbReference>
<reference evidence="2" key="2">
    <citation type="submission" date="2023-06" db="EMBL/GenBank/DDBJ databases">
        <authorList>
            <consortium name="Lawrence Berkeley National Laboratory"/>
            <person name="Haridas S."/>
            <person name="Hensen N."/>
            <person name="Bonometti L."/>
            <person name="Westerberg I."/>
            <person name="Brannstrom I.O."/>
            <person name="Guillou S."/>
            <person name="Cros-Aarteil S."/>
            <person name="Calhoun S."/>
            <person name="Kuo A."/>
            <person name="Mondo S."/>
            <person name="Pangilinan J."/>
            <person name="Riley R."/>
            <person name="Labutti K."/>
            <person name="Andreopoulos B."/>
            <person name="Lipzen A."/>
            <person name="Chen C."/>
            <person name="Yanf M."/>
            <person name="Daum C."/>
            <person name="Ng V."/>
            <person name="Clum A."/>
            <person name="Steindorff A."/>
            <person name="Ohm R."/>
            <person name="Martin F."/>
            <person name="Silar P."/>
            <person name="Natvig D."/>
            <person name="Lalanne C."/>
            <person name="Gautier V."/>
            <person name="Ament-Velasquez S.L."/>
            <person name="Kruys A."/>
            <person name="Hutchinson M.I."/>
            <person name="Powell A.J."/>
            <person name="Barry K."/>
            <person name="Miller A.N."/>
            <person name="Grigoriev I.V."/>
            <person name="Debuchy R."/>
            <person name="Gladieux P."/>
            <person name="Thoren M.H."/>
            <person name="Johannesson H."/>
        </authorList>
    </citation>
    <scope>NUCLEOTIDE SEQUENCE</scope>
    <source>
        <strain evidence="2">CBS 560.94</strain>
    </source>
</reference>
<proteinExistence type="predicted"/>
<feature type="chain" id="PRO_5042257244" description="Secreted protein" evidence="1">
    <location>
        <begin position="16"/>
        <end position="118"/>
    </location>
</feature>
<evidence type="ECO:0008006" key="4">
    <source>
        <dbReference type="Google" id="ProtNLM"/>
    </source>
</evidence>
<name>A0AAE0MQQ4_9PEZI</name>
<sequence>MFALLCLLFVSPRDGEVHRPTLRPVLGQVACRLIRRYDTCWCICPEGGRDIGFLIYSSGVSLSLMGARLWICLVLQDATVALPQSRHVHRHHARGYNARADLDGQACPVGDRYYNHLD</sequence>
<evidence type="ECO:0000313" key="3">
    <source>
        <dbReference type="Proteomes" id="UP001278500"/>
    </source>
</evidence>
<evidence type="ECO:0000313" key="2">
    <source>
        <dbReference type="EMBL" id="KAK3342999.1"/>
    </source>
</evidence>
<dbReference type="GeneID" id="87859418"/>
<accession>A0AAE0MQQ4</accession>